<dbReference type="PIRSF" id="PIRSF000732">
    <property type="entry name" value="PTS_enzyme_I"/>
    <property type="match status" value="1"/>
</dbReference>
<proteinExistence type="inferred from homology"/>
<feature type="domain" description="Phosphotransferase system enzyme I N-terminal" evidence="20">
    <location>
        <begin position="3"/>
        <end position="126"/>
    </location>
</feature>
<evidence type="ECO:0000256" key="10">
    <source>
        <dbReference type="ARBA" id="ARBA00022597"/>
    </source>
</evidence>
<dbReference type="Pfam" id="PF02896">
    <property type="entry name" value="PEP-utilizers_C"/>
    <property type="match status" value="1"/>
</dbReference>
<dbReference type="SUPFAM" id="SSF51621">
    <property type="entry name" value="Phosphoenolpyruvate/pyruvate domain"/>
    <property type="match status" value="1"/>
</dbReference>
<evidence type="ECO:0000256" key="3">
    <source>
        <dbReference type="ARBA" id="ARBA00002728"/>
    </source>
</evidence>
<comment type="subcellular location">
    <subcellularLocation>
        <location evidence="4 17">Cytoplasm</location>
    </subcellularLocation>
</comment>
<evidence type="ECO:0000256" key="9">
    <source>
        <dbReference type="ARBA" id="ARBA00022490"/>
    </source>
</evidence>
<evidence type="ECO:0000259" key="20">
    <source>
        <dbReference type="Pfam" id="PF05524"/>
    </source>
</evidence>
<evidence type="ECO:0000256" key="4">
    <source>
        <dbReference type="ARBA" id="ARBA00004496"/>
    </source>
</evidence>
<dbReference type="SUPFAM" id="SSF52009">
    <property type="entry name" value="Phosphohistidine domain"/>
    <property type="match status" value="1"/>
</dbReference>
<dbReference type="Gene3D" id="1.10.274.10">
    <property type="entry name" value="PtsI, HPr-binding domain"/>
    <property type="match status" value="1"/>
</dbReference>
<dbReference type="InterPro" id="IPR023151">
    <property type="entry name" value="PEP_util_CS"/>
</dbReference>
<keyword evidence="14 17" id="KW-0418">Kinase</keyword>
<keyword evidence="9 17" id="KW-0963">Cytoplasm</keyword>
<evidence type="ECO:0000256" key="1">
    <source>
        <dbReference type="ARBA" id="ARBA00000683"/>
    </source>
</evidence>
<dbReference type="PRINTS" id="PR01736">
    <property type="entry name" value="PHPHTRNFRASE"/>
</dbReference>
<dbReference type="InterPro" id="IPR018274">
    <property type="entry name" value="PEP_util_AS"/>
</dbReference>
<reference evidence="22" key="1">
    <citation type="journal article" date="2019" name="Int. J. Syst. Evol. Microbiol.">
        <title>The Global Catalogue of Microorganisms (GCM) 10K type strain sequencing project: providing services to taxonomists for standard genome sequencing and annotation.</title>
        <authorList>
            <consortium name="The Broad Institute Genomics Platform"/>
            <consortium name="The Broad Institute Genome Sequencing Center for Infectious Disease"/>
            <person name="Wu L."/>
            <person name="Ma J."/>
        </authorList>
    </citation>
    <scope>NUCLEOTIDE SEQUENCE [LARGE SCALE GENOMIC DNA]</scope>
    <source>
        <strain evidence="22">CCUG 57263</strain>
    </source>
</reference>
<evidence type="ECO:0000259" key="19">
    <source>
        <dbReference type="Pfam" id="PF02896"/>
    </source>
</evidence>
<feature type="domain" description="PEP-utilising enzyme mobile" evidence="18">
    <location>
        <begin position="155"/>
        <end position="226"/>
    </location>
</feature>
<name>A0ABW3DB63_9BACL</name>
<evidence type="ECO:0000256" key="12">
    <source>
        <dbReference type="ARBA" id="ARBA00022683"/>
    </source>
</evidence>
<keyword evidence="11 17" id="KW-0808">Transferase</keyword>
<evidence type="ECO:0000256" key="6">
    <source>
        <dbReference type="ARBA" id="ARBA00012232"/>
    </source>
</evidence>
<dbReference type="NCBIfam" id="TIGR01417">
    <property type="entry name" value="PTS_I_fam"/>
    <property type="match status" value="1"/>
</dbReference>
<evidence type="ECO:0000256" key="8">
    <source>
        <dbReference type="ARBA" id="ARBA00022448"/>
    </source>
</evidence>
<dbReference type="PANTHER" id="PTHR46244">
    <property type="entry name" value="PHOSPHOENOLPYRUVATE-PROTEIN PHOSPHOTRANSFERASE"/>
    <property type="match status" value="1"/>
</dbReference>
<evidence type="ECO:0000313" key="21">
    <source>
        <dbReference type="EMBL" id="MFD0869781.1"/>
    </source>
</evidence>
<comment type="cofactor">
    <cofactor evidence="2 17">
        <name>Mg(2+)</name>
        <dbReference type="ChEBI" id="CHEBI:18420"/>
    </cofactor>
</comment>
<evidence type="ECO:0000256" key="5">
    <source>
        <dbReference type="ARBA" id="ARBA00007837"/>
    </source>
</evidence>
<gene>
    <name evidence="21" type="primary">ptsP</name>
    <name evidence="21" type="ORF">ACFQ03_11510</name>
</gene>
<protein>
    <recommendedName>
        <fullName evidence="7 17">Phosphoenolpyruvate-protein phosphotransferase</fullName>
        <ecNumber evidence="6 17">2.7.3.9</ecNumber>
    </recommendedName>
    <alternativeName>
        <fullName evidence="16 17">Phosphotransferase system, enzyme I</fullName>
    </alternativeName>
</protein>
<dbReference type="RefSeq" id="WP_144933606.1">
    <property type="nucleotide sequence ID" value="NZ_JBHTIU010000036.1"/>
</dbReference>
<evidence type="ECO:0000256" key="15">
    <source>
        <dbReference type="ARBA" id="ARBA00022842"/>
    </source>
</evidence>
<dbReference type="PROSITE" id="PS00742">
    <property type="entry name" value="PEP_ENZYMES_2"/>
    <property type="match status" value="1"/>
</dbReference>
<dbReference type="EC" id="2.7.3.9" evidence="6 17"/>
<keyword evidence="8 17" id="KW-0813">Transport</keyword>
<keyword evidence="13 17" id="KW-0479">Metal-binding</keyword>
<dbReference type="Pfam" id="PF05524">
    <property type="entry name" value="PEP-utilisers_N"/>
    <property type="match status" value="1"/>
</dbReference>
<comment type="caution">
    <text evidence="21">The sequence shown here is derived from an EMBL/GenBank/DDBJ whole genome shotgun (WGS) entry which is preliminary data.</text>
</comment>
<dbReference type="InterPro" id="IPR024692">
    <property type="entry name" value="PTS_EI"/>
</dbReference>
<dbReference type="PANTHER" id="PTHR46244:SF3">
    <property type="entry name" value="PHOSPHOENOLPYRUVATE-PROTEIN PHOSPHOTRANSFERASE"/>
    <property type="match status" value="1"/>
</dbReference>
<dbReference type="InterPro" id="IPR050499">
    <property type="entry name" value="PEP-utilizing_PTS_enzyme"/>
</dbReference>
<evidence type="ECO:0000256" key="13">
    <source>
        <dbReference type="ARBA" id="ARBA00022723"/>
    </source>
</evidence>
<evidence type="ECO:0000313" key="22">
    <source>
        <dbReference type="Proteomes" id="UP001597120"/>
    </source>
</evidence>
<dbReference type="EMBL" id="JBHTIU010000036">
    <property type="protein sequence ID" value="MFD0869781.1"/>
    <property type="molecule type" value="Genomic_DNA"/>
</dbReference>
<dbReference type="InterPro" id="IPR040442">
    <property type="entry name" value="Pyrv_kinase-like_dom_sf"/>
</dbReference>
<comment type="similarity">
    <text evidence="5 17">Belongs to the PEP-utilizing enzyme family.</text>
</comment>
<comment type="catalytic activity">
    <reaction evidence="1 17">
        <text>L-histidyl-[protein] + phosphoenolpyruvate = N(pros)-phospho-L-histidyl-[protein] + pyruvate</text>
        <dbReference type="Rhea" id="RHEA:23880"/>
        <dbReference type="Rhea" id="RHEA-COMP:9745"/>
        <dbReference type="Rhea" id="RHEA-COMP:9746"/>
        <dbReference type="ChEBI" id="CHEBI:15361"/>
        <dbReference type="ChEBI" id="CHEBI:29979"/>
        <dbReference type="ChEBI" id="CHEBI:58702"/>
        <dbReference type="ChEBI" id="CHEBI:64837"/>
        <dbReference type="EC" id="2.7.3.9"/>
    </reaction>
</comment>
<sequence length="579" mass="65398">MIKGIGASAGIAIGKAIVLPSWEWNLPDKLVDVGDLAYEFEKLYEGIQISKVELETIKQDIAELIGEEESNIFNAHLAILEDPVFMNEVQAIMQRQYKAAEVAVKETIDKFVGMFDLLDDEYMKERAADIRDVGNRLLKHLLGGFEDTLPEQDSPYVLVTRELTPSQWTHLDPSKILGIVTMVGGMNSHAAIMARAIGIPFVLGLDGKLKKPIQTGDMIILDGEEGLVFVNPDEETTNHYRKRKEMILAHLESLQQLVDVPSVTLDGKEIELKANISSVKELEQALKTGARGVGLFRTEFLYMDRNSLPPEEEQFEVYKQVAEMLDGQSLVIRTLDAGGDKDIHYIDLPEEENPFLGYRAIRISLDREELFKTQLRAILRASHYGHVKIMYPFISSVQEFREANRLLEQAKQELRERNVPFDEEIKVGIMIEVPAAAMTADLLAREADFFSIGTNDLVQYLLAVDRMNEHIAHLYDPFHPAVIRLLRQTIEAAQQCGIPVSVCGELAGDPKVLPMWLGFGIEELSMSVKTLLPLKERLLKSSVEHSRRVVEDIRHCTGSDEIRRLLEQCYNNSHPKQID</sequence>
<dbReference type="InterPro" id="IPR000121">
    <property type="entry name" value="PEP_util_C"/>
</dbReference>
<dbReference type="InterPro" id="IPR036618">
    <property type="entry name" value="PtsI_HPr-bd_sf"/>
</dbReference>
<dbReference type="InterPro" id="IPR008731">
    <property type="entry name" value="PTS_EIN"/>
</dbReference>
<dbReference type="Pfam" id="PF00391">
    <property type="entry name" value="PEP-utilizers"/>
    <property type="match status" value="1"/>
</dbReference>
<dbReference type="InterPro" id="IPR015813">
    <property type="entry name" value="Pyrv/PenolPyrv_kinase-like_dom"/>
</dbReference>
<feature type="domain" description="PEP-utilising enzyme C-terminal" evidence="19">
    <location>
        <begin position="254"/>
        <end position="540"/>
    </location>
</feature>
<accession>A0ABW3DB63</accession>
<dbReference type="SUPFAM" id="SSF47831">
    <property type="entry name" value="Enzyme I of the PEP:sugar phosphotransferase system HPr-binding (sub)domain"/>
    <property type="match status" value="1"/>
</dbReference>
<keyword evidence="10 17" id="KW-0762">Sugar transport</keyword>
<evidence type="ECO:0000256" key="17">
    <source>
        <dbReference type="PIRNR" id="PIRNR000732"/>
    </source>
</evidence>
<dbReference type="InterPro" id="IPR036637">
    <property type="entry name" value="Phosphohistidine_dom_sf"/>
</dbReference>
<evidence type="ECO:0000256" key="11">
    <source>
        <dbReference type="ARBA" id="ARBA00022679"/>
    </source>
</evidence>
<dbReference type="InterPro" id="IPR008279">
    <property type="entry name" value="PEP-util_enz_mobile_dom"/>
</dbReference>
<organism evidence="21 22">
    <name type="scientific">Paenibacillus residui</name>
    <dbReference type="NCBI Taxonomy" id="629724"/>
    <lineage>
        <taxon>Bacteria</taxon>
        <taxon>Bacillati</taxon>
        <taxon>Bacillota</taxon>
        <taxon>Bacilli</taxon>
        <taxon>Bacillales</taxon>
        <taxon>Paenibacillaceae</taxon>
        <taxon>Paenibacillus</taxon>
    </lineage>
</organism>
<keyword evidence="12 17" id="KW-0598">Phosphotransferase system</keyword>
<evidence type="ECO:0000259" key="18">
    <source>
        <dbReference type="Pfam" id="PF00391"/>
    </source>
</evidence>
<dbReference type="InterPro" id="IPR006318">
    <property type="entry name" value="PTS_EI-like"/>
</dbReference>
<dbReference type="GO" id="GO:0008965">
    <property type="term" value="F:phosphoenolpyruvate-protein phosphotransferase activity"/>
    <property type="evidence" value="ECO:0007669"/>
    <property type="project" value="UniProtKB-EC"/>
</dbReference>
<dbReference type="Gene3D" id="3.50.30.10">
    <property type="entry name" value="Phosphohistidine domain"/>
    <property type="match status" value="1"/>
</dbReference>
<keyword evidence="22" id="KW-1185">Reference proteome</keyword>
<dbReference type="Proteomes" id="UP001597120">
    <property type="component" value="Unassembled WGS sequence"/>
</dbReference>
<evidence type="ECO:0000256" key="7">
    <source>
        <dbReference type="ARBA" id="ARBA00016544"/>
    </source>
</evidence>
<keyword evidence="15 17" id="KW-0460">Magnesium</keyword>
<comment type="function">
    <text evidence="3 17">General (non sugar-specific) component of the phosphoenolpyruvate-dependent sugar phosphotransferase system (sugar PTS). This major carbohydrate active-transport system catalyzes the phosphorylation of incoming sugar substrates concomitantly with their translocation across the cell membrane. Enzyme I transfers the phosphoryl group from phosphoenolpyruvate (PEP) to the phosphoryl carrier protein (HPr).</text>
</comment>
<evidence type="ECO:0000256" key="16">
    <source>
        <dbReference type="ARBA" id="ARBA00033235"/>
    </source>
</evidence>
<dbReference type="PROSITE" id="PS00370">
    <property type="entry name" value="PEP_ENZYMES_PHOS_SITE"/>
    <property type="match status" value="1"/>
</dbReference>
<dbReference type="Gene3D" id="3.20.20.60">
    <property type="entry name" value="Phosphoenolpyruvate-binding domains"/>
    <property type="match status" value="1"/>
</dbReference>
<evidence type="ECO:0000256" key="2">
    <source>
        <dbReference type="ARBA" id="ARBA00001946"/>
    </source>
</evidence>
<evidence type="ECO:0000256" key="14">
    <source>
        <dbReference type="ARBA" id="ARBA00022777"/>
    </source>
</evidence>